<dbReference type="InterPro" id="IPR033887">
    <property type="entry name" value="PTS_IIA_man"/>
</dbReference>
<accession>A0A174TKL1</accession>
<evidence type="ECO:0000256" key="6">
    <source>
        <dbReference type="ARBA" id="ARBA00022683"/>
    </source>
</evidence>
<comment type="subcellular location">
    <subcellularLocation>
        <location evidence="1">Cytoplasm</location>
    </subcellularLocation>
</comment>
<dbReference type="PANTHER" id="PTHR33799:SF1">
    <property type="entry name" value="PTS SYSTEM MANNOSE-SPECIFIC EIIAB COMPONENT-RELATED"/>
    <property type="match status" value="1"/>
</dbReference>
<proteinExistence type="predicted"/>
<dbReference type="InterPro" id="IPR004701">
    <property type="entry name" value="PTS_EIIA_man-typ"/>
</dbReference>
<name>A0A174TKL1_ANAHA</name>
<dbReference type="InterPro" id="IPR036662">
    <property type="entry name" value="PTS_EIIA_man-typ_sf"/>
</dbReference>
<keyword evidence="5" id="KW-0808">Transferase</keyword>
<dbReference type="EMBL" id="CZAU01000040">
    <property type="protein sequence ID" value="CUQ09061.1"/>
    <property type="molecule type" value="Genomic_DNA"/>
</dbReference>
<protein>
    <submittedName>
        <fullName evidence="9">PTS system mannose-specific transporter subunits IIAB</fullName>
    </submittedName>
</protein>
<dbReference type="RefSeq" id="WP_055161946.1">
    <property type="nucleotide sequence ID" value="NZ_BAABXM010000001.1"/>
</dbReference>
<dbReference type="SUPFAM" id="SSF53062">
    <property type="entry name" value="PTS system fructose IIA component-like"/>
    <property type="match status" value="1"/>
</dbReference>
<evidence type="ECO:0000256" key="4">
    <source>
        <dbReference type="ARBA" id="ARBA00022597"/>
    </source>
</evidence>
<reference evidence="9 10" key="1">
    <citation type="submission" date="2015-09" db="EMBL/GenBank/DDBJ databases">
        <authorList>
            <consortium name="Pathogen Informatics"/>
        </authorList>
    </citation>
    <scope>NUCLEOTIDE SEQUENCE [LARGE SCALE GENOMIC DNA]</scope>
    <source>
        <strain evidence="9 10">2789STDY5834908</strain>
    </source>
</reference>
<dbReference type="CDD" id="cd00006">
    <property type="entry name" value="PTS_IIA_man"/>
    <property type="match status" value="1"/>
</dbReference>
<dbReference type="Gene3D" id="3.40.50.510">
    <property type="entry name" value="Phosphotransferase system, mannose-type IIA component"/>
    <property type="match status" value="1"/>
</dbReference>
<dbReference type="GO" id="GO:0016020">
    <property type="term" value="C:membrane"/>
    <property type="evidence" value="ECO:0007669"/>
    <property type="project" value="InterPro"/>
</dbReference>
<dbReference type="Proteomes" id="UP000095564">
    <property type="component" value="Unassembled WGS sequence"/>
</dbReference>
<feature type="domain" description="PTS EIIA type-4" evidence="8">
    <location>
        <begin position="2"/>
        <end position="123"/>
    </location>
</feature>
<keyword evidence="4" id="KW-0762">Sugar transport</keyword>
<dbReference type="PANTHER" id="PTHR33799">
    <property type="entry name" value="PTS PERMEASE-RELATED-RELATED"/>
    <property type="match status" value="1"/>
</dbReference>
<dbReference type="PROSITE" id="PS51096">
    <property type="entry name" value="PTS_EIIA_TYPE_4"/>
    <property type="match status" value="1"/>
</dbReference>
<dbReference type="OrthoDB" id="6623712at2"/>
<evidence type="ECO:0000256" key="1">
    <source>
        <dbReference type="ARBA" id="ARBA00004496"/>
    </source>
</evidence>
<keyword evidence="2" id="KW-0813">Transport</keyword>
<evidence type="ECO:0000256" key="3">
    <source>
        <dbReference type="ARBA" id="ARBA00022490"/>
    </source>
</evidence>
<keyword evidence="3" id="KW-0963">Cytoplasm</keyword>
<keyword evidence="7" id="KW-0418">Kinase</keyword>
<evidence type="ECO:0000313" key="9">
    <source>
        <dbReference type="EMBL" id="CUQ09061.1"/>
    </source>
</evidence>
<dbReference type="Pfam" id="PF03610">
    <property type="entry name" value="EIIA-man"/>
    <property type="match status" value="1"/>
</dbReference>
<organism evidence="9 10">
    <name type="scientific">Anaerostipes hadrus</name>
    <dbReference type="NCBI Taxonomy" id="649756"/>
    <lineage>
        <taxon>Bacteria</taxon>
        <taxon>Bacillati</taxon>
        <taxon>Bacillota</taxon>
        <taxon>Clostridia</taxon>
        <taxon>Lachnospirales</taxon>
        <taxon>Lachnospiraceae</taxon>
        <taxon>Anaerostipes</taxon>
    </lineage>
</organism>
<evidence type="ECO:0000256" key="5">
    <source>
        <dbReference type="ARBA" id="ARBA00022679"/>
    </source>
</evidence>
<gene>
    <name evidence="9" type="ORF">ERS852520_03026</name>
</gene>
<dbReference type="GO" id="GO:0005737">
    <property type="term" value="C:cytoplasm"/>
    <property type="evidence" value="ECO:0007669"/>
    <property type="project" value="UniProtKB-SubCell"/>
</dbReference>
<dbReference type="InterPro" id="IPR051471">
    <property type="entry name" value="Bacterial_PTS_sugar_comp"/>
</dbReference>
<evidence type="ECO:0000259" key="8">
    <source>
        <dbReference type="PROSITE" id="PS51096"/>
    </source>
</evidence>
<evidence type="ECO:0000256" key="2">
    <source>
        <dbReference type="ARBA" id="ARBA00022448"/>
    </source>
</evidence>
<evidence type="ECO:0000256" key="7">
    <source>
        <dbReference type="ARBA" id="ARBA00022777"/>
    </source>
</evidence>
<evidence type="ECO:0000313" key="10">
    <source>
        <dbReference type="Proteomes" id="UP000095564"/>
    </source>
</evidence>
<sequence>MKKKLLIATHSVFADGIKNAMELVTGEQNSVSTLCAYTNDMTEVETPIKEIIDALCDDEELIVTTDIFGGSVNNEFMKYLSKSNIYLIAGVNLPLLFELIMNLESENTVQMIETAVKNARKQLQYCNPLIQCSIIEENF</sequence>
<dbReference type="AlphaFoldDB" id="A0A174TKL1"/>
<dbReference type="GO" id="GO:0009401">
    <property type="term" value="P:phosphoenolpyruvate-dependent sugar phosphotransferase system"/>
    <property type="evidence" value="ECO:0007669"/>
    <property type="project" value="UniProtKB-KW"/>
</dbReference>
<keyword evidence="6" id="KW-0598">Phosphotransferase system</keyword>
<dbReference type="GO" id="GO:0016301">
    <property type="term" value="F:kinase activity"/>
    <property type="evidence" value="ECO:0007669"/>
    <property type="project" value="UniProtKB-KW"/>
</dbReference>